<evidence type="ECO:0000256" key="16">
    <source>
        <dbReference type="SAM" id="MobiDB-lite"/>
    </source>
</evidence>
<dbReference type="GO" id="GO:0044423">
    <property type="term" value="C:virion component"/>
    <property type="evidence" value="ECO:0007669"/>
    <property type="project" value="UniProtKB-KW"/>
</dbReference>
<dbReference type="EC" id="2.7.7.48" evidence="3"/>
<sequence length="845" mass="94297">MSDIFNSPQNKASILSALMKSTAGDVEDVLIPKRFRPAKDPLDNPQAAAQFLKDNKYRILRPRAIPTMVELETGAALPRLRPMVDDGKLKDTVSVPEGTTAFYPKYYPFHKPDHDEVGTFGAPDITLLKQLTFFLLENDFPTGPDTLRQVREAIATLQYGSGSYSGQLNRLLAMKGVATGRNPNKTPKTVGYTNEQLAKLLEQTLPINTPKHEDPDLRWAPSWLINYTGDLSTDKSHLPHVTIKSSAGLPYIGKTKGDTTAEALVLADSFIRDLGKAATSADPEAGVKKTITDFWYLSCGLLFPKGERYTQIDWDKKTRNIWSAPYPTHLLLSMVSSPVMDESKLNITNTQTPSLYGFSPFHGGMDRIMTIIRDSLDNNEDLVMIYADNIYILQDNTWYSIDLEKGEANCTPQHMQAMMYYLLTRGWTNEDGSPRYNPTWATFAMNVAPSMVVDSSCLLMNLQLKTYGQGSGNAFTFLNNHLMSTIVVAEWVKAGKPNPMTKEFMDLEEKTGINFKIERELKNLRETIIEAVETAPQDGYLADGSDLPPNRPGKAVELDLLGWSAIYSRQMEMFVPILENERLIASAAYPKGLENKTLARKPGAEIAYQIVRYEAIRLVGGWNNPLLETAAKHMSLDKRKRLEVKGLDVTGFLDAWNDMSEFGGDLEGITLSEPLTNQTLIDINTPLESFDPKARPQTPRSPKKTLDEVTAAITSGTYKDPKSAVWRLLDQRTKLRVSTLRDQASALKPASSSVDNWAEATEELAEQQQLLMKANNLLKSSLTETREALETIQSDKIITGKSNPEKNPGTAANPVVGYGEFSEKIPLTPTQKKNAKRREKQRRNQ</sequence>
<reference evidence="20" key="1">
    <citation type="journal article" date="2016" name="Electron. J. Biotechnol.">
        <title>Chilean IPNV isolates: Robustness analysis of PCR detection.</title>
        <authorList>
            <person name="Jorquera E."/>
            <person name="Morales P."/>
            <person name="Tapia D."/>
            <person name="Torres P."/>
            <person name="Eissler Y."/>
            <person name="Espinoza J."/>
            <person name="Conejeros P."/>
            <person name="Kuznar J."/>
        </authorList>
    </citation>
    <scope>NUCLEOTIDE SEQUENCE</scope>
    <source>
        <strain evidence="20">24555</strain>
    </source>
</reference>
<comment type="subunit">
    <text evidence="2">Interacts with VP3 in the cytoplasm.</text>
</comment>
<evidence type="ECO:0000259" key="18">
    <source>
        <dbReference type="Pfam" id="PF20488"/>
    </source>
</evidence>
<keyword evidence="7" id="KW-0597">Phosphoprotein</keyword>
<dbReference type="Gene3D" id="1.20.1270.270">
    <property type="entry name" value="VP1, C-terminal extension domain"/>
    <property type="match status" value="1"/>
</dbReference>
<dbReference type="PROSITE" id="PS50524">
    <property type="entry name" value="RDRP_DSRNA_BIR"/>
    <property type="match status" value="1"/>
</dbReference>
<dbReference type="GO" id="GO:0005525">
    <property type="term" value="F:GTP binding"/>
    <property type="evidence" value="ECO:0007669"/>
    <property type="project" value="UniProtKB-KW"/>
</dbReference>
<evidence type="ECO:0000256" key="15">
    <source>
        <dbReference type="ARBA" id="ARBA00032403"/>
    </source>
</evidence>
<dbReference type="Pfam" id="PF20488">
    <property type="entry name" value="Birna_VP1_thumb"/>
    <property type="match status" value="1"/>
</dbReference>
<accession>A0A1B2AQB8</accession>
<feature type="region of interest" description="Disordered" evidence="16">
    <location>
        <begin position="799"/>
        <end position="845"/>
    </location>
</feature>
<dbReference type="SUPFAM" id="SSF56672">
    <property type="entry name" value="DNA/RNA polymerases"/>
    <property type="match status" value="1"/>
</dbReference>
<name>A0A1B2AQB8_9VIRU</name>
<keyword evidence="12" id="KW-0693">Viral RNA replication</keyword>
<dbReference type="Gene3D" id="3.90.1730.10">
    <property type="entry name" value="Infectious bursal virus vp1 polymerase domain"/>
    <property type="match status" value="3"/>
</dbReference>
<evidence type="ECO:0000256" key="14">
    <source>
        <dbReference type="ARBA" id="ARBA00024712"/>
    </source>
</evidence>
<dbReference type="GO" id="GO:0019079">
    <property type="term" value="P:viral genome replication"/>
    <property type="evidence" value="ECO:0007669"/>
    <property type="project" value="InterPro"/>
</dbReference>
<evidence type="ECO:0000256" key="8">
    <source>
        <dbReference type="ARBA" id="ARBA00022679"/>
    </source>
</evidence>
<protein>
    <recommendedName>
        <fullName evidence="4">RNA-directed RNA polymerase</fullName>
        <ecNumber evidence="3">2.7.7.48</ecNumber>
    </recommendedName>
    <alternativeName>
        <fullName evidence="15">Protein VP1</fullName>
    </alternativeName>
</protein>
<keyword evidence="5" id="KW-0696">RNA-directed RNA polymerase</keyword>
<proteinExistence type="predicted"/>
<feature type="domain" description="RNA-directed RNA polymerase C-terminal birnavirus" evidence="19">
    <location>
        <begin position="689"/>
        <end position="793"/>
    </location>
</feature>
<evidence type="ECO:0000256" key="13">
    <source>
        <dbReference type="ARBA" id="ARBA00023134"/>
    </source>
</evidence>
<keyword evidence="10" id="KW-0547">Nucleotide-binding</keyword>
<evidence type="ECO:0000256" key="2">
    <source>
        <dbReference type="ARBA" id="ARBA00011314"/>
    </source>
</evidence>
<comment type="subcellular location">
    <subcellularLocation>
        <location evidence="1">Virion</location>
    </subcellularLocation>
</comment>
<dbReference type="InterPro" id="IPR046750">
    <property type="entry name" value="Birnavirus_RdRp_C"/>
</dbReference>
<evidence type="ECO:0000313" key="20">
    <source>
        <dbReference type="EMBL" id="ANY30116.1"/>
    </source>
</evidence>
<evidence type="ECO:0000256" key="7">
    <source>
        <dbReference type="ARBA" id="ARBA00022553"/>
    </source>
</evidence>
<dbReference type="InterPro" id="IPR046813">
    <property type="entry name" value="Birnavirus_RdRp_thumb_sf"/>
</dbReference>
<evidence type="ECO:0000256" key="3">
    <source>
        <dbReference type="ARBA" id="ARBA00012494"/>
    </source>
</evidence>
<evidence type="ECO:0000259" key="17">
    <source>
        <dbReference type="Pfam" id="PF04197"/>
    </source>
</evidence>
<dbReference type="InterPro" id="IPR043502">
    <property type="entry name" value="DNA/RNA_pol_sf"/>
</dbReference>
<evidence type="ECO:0000256" key="12">
    <source>
        <dbReference type="ARBA" id="ARBA00022953"/>
    </source>
</evidence>
<evidence type="ECO:0000256" key="10">
    <source>
        <dbReference type="ARBA" id="ARBA00022741"/>
    </source>
</evidence>
<keyword evidence="8" id="KW-0808">Transferase</keyword>
<evidence type="ECO:0000256" key="11">
    <source>
        <dbReference type="ARBA" id="ARBA00022844"/>
    </source>
</evidence>
<dbReference type="InterPro" id="IPR046752">
    <property type="entry name" value="Birnavirus_RdRp_thumb"/>
</dbReference>
<keyword evidence="9" id="KW-0548">Nucleotidyltransferase</keyword>
<keyword evidence="11" id="KW-0946">Virion</keyword>
<keyword evidence="6" id="KW-0191">Covalent protein-RNA linkage</keyword>
<dbReference type="Gene3D" id="6.10.140.300">
    <property type="match status" value="1"/>
</dbReference>
<feature type="compositionally biased region" description="Basic residues" evidence="16">
    <location>
        <begin position="833"/>
        <end position="845"/>
    </location>
</feature>
<feature type="domain" description="RNA-directed RNA polymerase thumb" evidence="18">
    <location>
        <begin position="523"/>
        <end position="686"/>
    </location>
</feature>
<dbReference type="GO" id="GO:0003968">
    <property type="term" value="F:RNA-directed RNA polymerase activity"/>
    <property type="evidence" value="ECO:0007669"/>
    <property type="project" value="UniProtKB-KW"/>
</dbReference>
<dbReference type="InterPro" id="IPR046812">
    <property type="entry name" value="Birnavirus_RdRp_palm_sf"/>
</dbReference>
<comment type="function">
    <text evidence="14">RNA-dependent RNA polymerase which is found both free and covalently attached to the genomic RNA. May also contain guanylyl and methyl transferase activities.</text>
</comment>
<evidence type="ECO:0000259" key="19">
    <source>
        <dbReference type="Pfam" id="PF20489"/>
    </source>
</evidence>
<evidence type="ECO:0000256" key="9">
    <source>
        <dbReference type="ARBA" id="ARBA00022695"/>
    </source>
</evidence>
<dbReference type="Pfam" id="PF04197">
    <property type="entry name" value="Birna_RdRp_palm"/>
    <property type="match status" value="1"/>
</dbReference>
<evidence type="ECO:0000256" key="4">
    <source>
        <dbReference type="ARBA" id="ARBA00022412"/>
    </source>
</evidence>
<evidence type="ECO:0000256" key="1">
    <source>
        <dbReference type="ARBA" id="ARBA00004328"/>
    </source>
</evidence>
<evidence type="ECO:0000256" key="6">
    <source>
        <dbReference type="ARBA" id="ARBA00022520"/>
    </source>
</evidence>
<evidence type="ECO:0000256" key="5">
    <source>
        <dbReference type="ARBA" id="ARBA00022484"/>
    </source>
</evidence>
<dbReference type="InterPro" id="IPR007100">
    <property type="entry name" value="Birnavirus_RdRp_palm"/>
</dbReference>
<organism evidence="20">
    <name type="scientific">Infectious pancreatic necrosis virus</name>
    <dbReference type="NCBI Taxonomy" id="11002"/>
    <lineage>
        <taxon>Viruses</taxon>
        <taxon>Riboviria</taxon>
        <taxon>Orthornavirae</taxon>
        <taxon>Birnaviridae</taxon>
        <taxon>Aquabirnavirus</taxon>
        <taxon>Aquabirnavirus salmonidae</taxon>
    </lineage>
</organism>
<feature type="domain" description="Birnavirus RNA-directed RNA polymerase palm" evidence="17">
    <location>
        <begin position="1"/>
        <end position="522"/>
    </location>
</feature>
<dbReference type="Pfam" id="PF20489">
    <property type="entry name" value="Birna_RdRp_C"/>
    <property type="match status" value="1"/>
</dbReference>
<dbReference type="EMBL" id="KU609597">
    <property type="protein sequence ID" value="ANY30116.1"/>
    <property type="molecule type" value="Genomic_RNA"/>
</dbReference>
<keyword evidence="13" id="KW-0342">GTP-binding</keyword>